<reference evidence="2 3" key="1">
    <citation type="submission" date="2023-07" db="EMBL/GenBank/DDBJ databases">
        <title>Sorghum-associated microbial communities from plants grown in Nebraska, USA.</title>
        <authorList>
            <person name="Schachtman D."/>
        </authorList>
    </citation>
    <scope>NUCLEOTIDE SEQUENCE [LARGE SCALE GENOMIC DNA]</scope>
    <source>
        <strain evidence="2 3">BE190</strain>
    </source>
</reference>
<dbReference type="InterPro" id="IPR009270">
    <property type="entry name" value="DUF927"/>
</dbReference>
<dbReference type="SUPFAM" id="SSF57783">
    <property type="entry name" value="Zinc beta-ribbon"/>
    <property type="match status" value="1"/>
</dbReference>
<protein>
    <submittedName>
        <fullName evidence="2">Uncharacterized protein (DUF927 family)</fullName>
    </submittedName>
</protein>
<sequence>MGKKLDFKKINSLALAQAESIVSRYAPDGKLNGREWVARNPNRNDSKAGSFSINVDTGVWCDFATDDKGGDLVSYVAYVLRLSQGDAFKTLSNYLGVSDEPLGEFERVSTATPTPPKAPKEPAFKPMLPPPPEAAKSCPFHFPQFGKASHYWDYKSASGDLLMRVCRFDRITSGGERAKEYRPVVYGTGTSKGKERTGWHWRQLPDSRPLYGLDYLAAAPVSAPVVLVEGEKACDAARGLFNSYPCVTWSGGSKAIGKTDFAPLAGRDVWLWPDNDLAGDKTVDALRPVLNAIGVKSFRVFDLGVFARFVPGESGQLIAAATTWPEKADAFDAVALGWNPQHFTALDLRGALLLPLEGEALTPAPTITPNAETATSDKPSTIPYGFKLDDFGVWAYDAKAEKHRRICSRLDVVAYCRDANDVGDNWGILVQFKNLDGKEKRINFPRELFGSDGGTEVTKRLLSMGLEYDAHRESKRKVLEYLQGHKTQERIGLVHKTGWHKSAFVLPDRIIGTTDEQLLFYTEGATLCKLSERGTLAEWQENVSRYCVDNPLALFAVSAAFSAPLVDLLGVETMGFHFYGDSSWGKSTLLNIACSVFGKPDDYKKAWRSTDNGMESLAASHSEMLLALDEINQFDPRKLGDVVYMLGNGSGKTRANDRGGARDDMHRWRFTFLSNGEKTLEQYIGEAGKTQTAGQEQRFLEIRATLHESEADIKSMGVFNNPHGLAGGAALTELLKGTMVQYHGTAFPAFLNSLVQELEGDKRGRFIAVTQSRLGKFKKEHLSGNADGQVDRAATKFALVGWAGELATHWGITGWQQGQAISAAASCFNTWLRARGGVGSFEEKQMMGHVRQQFTKYGESRFKRWDDPEESKHAVIDSHVPVTSECWGFRRELRTKDYLEGDSSEVVFYVFKDAFKHDICKGFDHNRIAKMLRTMGALQPTIEGNGKERMDRKEKLPRMGNKRVWCYKITLSALMVESEDNESDLQNVAGF</sequence>
<dbReference type="Pfam" id="PF06048">
    <property type="entry name" value="DUF927"/>
    <property type="match status" value="1"/>
</dbReference>
<evidence type="ECO:0000313" key="2">
    <source>
        <dbReference type="EMBL" id="MDR7092101.1"/>
    </source>
</evidence>
<name>A0ABU1V3Q3_9GAMM</name>
<dbReference type="Gene3D" id="3.90.580.10">
    <property type="entry name" value="Zinc finger, CHC2-type domain"/>
    <property type="match status" value="1"/>
</dbReference>
<dbReference type="Proteomes" id="UP001253595">
    <property type="component" value="Unassembled WGS sequence"/>
</dbReference>
<organism evidence="2 3">
    <name type="scientific">Cellvibrio fibrivorans</name>
    <dbReference type="NCBI Taxonomy" id="126350"/>
    <lineage>
        <taxon>Bacteria</taxon>
        <taxon>Pseudomonadati</taxon>
        <taxon>Pseudomonadota</taxon>
        <taxon>Gammaproteobacteria</taxon>
        <taxon>Cellvibrionales</taxon>
        <taxon>Cellvibrionaceae</taxon>
        <taxon>Cellvibrio</taxon>
    </lineage>
</organism>
<feature type="domain" description="DUF927" evidence="1">
    <location>
        <begin position="386"/>
        <end position="664"/>
    </location>
</feature>
<proteinExistence type="predicted"/>
<dbReference type="InterPro" id="IPR036977">
    <property type="entry name" value="DNA_primase_Znf_CHC2"/>
</dbReference>
<dbReference type="EMBL" id="JAVDVX010000010">
    <property type="protein sequence ID" value="MDR7092101.1"/>
    <property type="molecule type" value="Genomic_DNA"/>
</dbReference>
<dbReference type="CDD" id="cd00188">
    <property type="entry name" value="TOPRIM"/>
    <property type="match status" value="1"/>
</dbReference>
<evidence type="ECO:0000313" key="3">
    <source>
        <dbReference type="Proteomes" id="UP001253595"/>
    </source>
</evidence>
<accession>A0ABU1V3Q3</accession>
<evidence type="ECO:0000259" key="1">
    <source>
        <dbReference type="Pfam" id="PF06048"/>
    </source>
</evidence>
<keyword evidence="3" id="KW-1185">Reference proteome</keyword>
<gene>
    <name evidence="2" type="ORF">J2X05_004141</name>
</gene>
<dbReference type="RefSeq" id="WP_310076129.1">
    <property type="nucleotide sequence ID" value="NZ_JAVDVX010000010.1"/>
</dbReference>
<comment type="caution">
    <text evidence="2">The sequence shown here is derived from an EMBL/GenBank/DDBJ whole genome shotgun (WGS) entry which is preliminary data.</text>
</comment>